<gene>
    <name evidence="3" type="ORF">CRYO30217_02775</name>
</gene>
<dbReference type="Proteomes" id="UP000683507">
    <property type="component" value="Chromosome"/>
</dbReference>
<evidence type="ECO:0000256" key="1">
    <source>
        <dbReference type="SAM" id="MobiDB-lite"/>
    </source>
</evidence>
<sequence>MRSVTFTYRWMLYLLLAVTFANCGGAMEDRSSANDDSAKEQQMTSEEGAAVEEEPTEVAVESTMTSAKKDAGLSVEKWNTKAQQQIESMGDLLMILKDTTLDPAFKYEIDKELKQLYSKEDTVFENLGLNDVLFTDFESLKHENGDTLSLKFKNDTVNLKAKFTIVSEAKDFGGTIEMIEQLKIISVEKY</sequence>
<keyword evidence="4" id="KW-1185">Reference proteome</keyword>
<feature type="region of interest" description="Disordered" evidence="1">
    <location>
        <begin position="29"/>
        <end position="57"/>
    </location>
</feature>
<feature type="chain" id="PRO_5036882161" description="Lipoprotein" evidence="2">
    <location>
        <begin position="27"/>
        <end position="190"/>
    </location>
</feature>
<evidence type="ECO:0000313" key="3">
    <source>
        <dbReference type="EMBL" id="CAG5085498.1"/>
    </source>
</evidence>
<proteinExistence type="predicted"/>
<protein>
    <recommendedName>
        <fullName evidence="5">Lipoprotein</fullName>
    </recommendedName>
</protein>
<feature type="compositionally biased region" description="Basic and acidic residues" evidence="1">
    <location>
        <begin position="29"/>
        <end position="39"/>
    </location>
</feature>
<evidence type="ECO:0008006" key="5">
    <source>
        <dbReference type="Google" id="ProtNLM"/>
    </source>
</evidence>
<dbReference type="EMBL" id="OU015584">
    <property type="protein sequence ID" value="CAG5085498.1"/>
    <property type="molecule type" value="Genomic_DNA"/>
</dbReference>
<keyword evidence="2" id="KW-0732">Signal</keyword>
<name>A0A916JQX9_9FLAO</name>
<reference evidence="3" key="1">
    <citation type="submission" date="2021-04" db="EMBL/GenBank/DDBJ databases">
        <authorList>
            <person name="Rodrigo-Torres L."/>
            <person name="Arahal R. D."/>
            <person name="Lucena T."/>
        </authorList>
    </citation>
    <scope>NUCLEOTIDE SEQUENCE</scope>
    <source>
        <strain evidence="3">AS29M-1</strain>
    </source>
</reference>
<dbReference type="KEGG" id="ptan:CRYO30217_02775"/>
<dbReference type="AlphaFoldDB" id="A0A916JQX9"/>
<accession>A0A916JQX9</accession>
<organism evidence="3 4">
    <name type="scientific">Parvicella tangerina</name>
    <dbReference type="NCBI Taxonomy" id="2829795"/>
    <lineage>
        <taxon>Bacteria</taxon>
        <taxon>Pseudomonadati</taxon>
        <taxon>Bacteroidota</taxon>
        <taxon>Flavobacteriia</taxon>
        <taxon>Flavobacteriales</taxon>
        <taxon>Parvicellaceae</taxon>
        <taxon>Parvicella</taxon>
    </lineage>
</organism>
<dbReference type="RefSeq" id="WP_258542979.1">
    <property type="nucleotide sequence ID" value="NZ_OU015584.1"/>
</dbReference>
<feature type="signal peptide" evidence="2">
    <location>
        <begin position="1"/>
        <end position="26"/>
    </location>
</feature>
<evidence type="ECO:0000313" key="4">
    <source>
        <dbReference type="Proteomes" id="UP000683507"/>
    </source>
</evidence>
<evidence type="ECO:0000256" key="2">
    <source>
        <dbReference type="SAM" id="SignalP"/>
    </source>
</evidence>